<dbReference type="Proteomes" id="UP001172738">
    <property type="component" value="Unassembled WGS sequence"/>
</dbReference>
<gene>
    <name evidence="2" type="ORF">QQX04_06625</name>
</gene>
<keyword evidence="3" id="KW-1185">Reference proteome</keyword>
<dbReference type="RefSeq" id="WP_301127417.1">
    <property type="nucleotide sequence ID" value="NZ_JAUHPV010000003.1"/>
</dbReference>
<feature type="region of interest" description="Disordered" evidence="1">
    <location>
        <begin position="1"/>
        <end position="27"/>
    </location>
</feature>
<evidence type="ECO:0000313" key="2">
    <source>
        <dbReference type="EMBL" id="MDN4472666.1"/>
    </source>
</evidence>
<protein>
    <submittedName>
        <fullName evidence="2">Oxidoreductase</fullName>
    </submittedName>
</protein>
<comment type="caution">
    <text evidence="2">The sequence shown here is derived from an EMBL/GenBank/DDBJ whole genome shotgun (WGS) entry which is preliminary data.</text>
</comment>
<organism evidence="2 3">
    <name type="scientific">Demequina zhanjiangensis</name>
    <dbReference type="NCBI Taxonomy" id="3051659"/>
    <lineage>
        <taxon>Bacteria</taxon>
        <taxon>Bacillati</taxon>
        <taxon>Actinomycetota</taxon>
        <taxon>Actinomycetes</taxon>
        <taxon>Micrococcales</taxon>
        <taxon>Demequinaceae</taxon>
        <taxon>Demequina</taxon>
    </lineage>
</organism>
<proteinExistence type="predicted"/>
<dbReference type="EMBL" id="JAUHPV010000003">
    <property type="protein sequence ID" value="MDN4472666.1"/>
    <property type="molecule type" value="Genomic_DNA"/>
</dbReference>
<feature type="compositionally biased region" description="Low complexity" evidence="1">
    <location>
        <begin position="10"/>
        <end position="24"/>
    </location>
</feature>
<reference evidence="2" key="1">
    <citation type="submission" date="2023-06" db="EMBL/GenBank/DDBJ databases">
        <title>SYSU T00b26.</title>
        <authorList>
            <person name="Gao L."/>
            <person name="Fang B.-Z."/>
            <person name="Li W.-J."/>
        </authorList>
    </citation>
    <scope>NUCLEOTIDE SEQUENCE</scope>
    <source>
        <strain evidence="2">SYSU T00b26</strain>
    </source>
</reference>
<evidence type="ECO:0000256" key="1">
    <source>
        <dbReference type="SAM" id="MobiDB-lite"/>
    </source>
</evidence>
<evidence type="ECO:0000313" key="3">
    <source>
        <dbReference type="Proteomes" id="UP001172738"/>
    </source>
</evidence>
<accession>A0ABT8G0J3</accession>
<name>A0ABT8G0J3_9MICO</name>
<sequence>MSFLSKLFGSKKPSSPESGSTSRSAQAQTVAHFKEFAASRPGCEAFIEPATRVTQTTMVLVAGTGEWTRRKVPDEVAARKLATQLGVPAFDVNLSGYPSRMREWNETHRKPL</sequence>